<dbReference type="PANTHER" id="PTHR46211">
    <property type="entry name" value="GLYCEROPHOSPHORYL DIESTER PHOSPHODIESTERASE"/>
    <property type="match status" value="1"/>
</dbReference>
<comment type="caution">
    <text evidence="2">The sequence shown here is derived from an EMBL/GenBank/DDBJ whole genome shotgun (WGS) entry which is preliminary data.</text>
</comment>
<protein>
    <submittedName>
        <fullName evidence="2">Glycerophosphoryl diester phosphodiesterase</fullName>
    </submittedName>
</protein>
<reference evidence="2 3" key="1">
    <citation type="submission" date="2015-11" db="EMBL/GenBank/DDBJ databases">
        <title>Genomic analysis of 38 Legionella species identifies large and diverse effector repertoires.</title>
        <authorList>
            <person name="Burstein D."/>
            <person name="Amaro F."/>
            <person name="Zusman T."/>
            <person name="Lifshitz Z."/>
            <person name="Cohen O."/>
            <person name="Gilbert J.A."/>
            <person name="Pupko T."/>
            <person name="Shuman H.A."/>
            <person name="Segal G."/>
        </authorList>
    </citation>
    <scope>NUCLEOTIDE SEQUENCE [LARGE SCALE GENOMIC DNA]</scope>
    <source>
        <strain evidence="2 3">ATCC 51914</strain>
    </source>
</reference>
<accession>A0A0W1A542</accession>
<feature type="domain" description="GP-PDE" evidence="1">
    <location>
        <begin position="15"/>
        <end position="244"/>
    </location>
</feature>
<evidence type="ECO:0000313" key="2">
    <source>
        <dbReference type="EMBL" id="KTD76458.1"/>
    </source>
</evidence>
<dbReference type="InterPro" id="IPR017946">
    <property type="entry name" value="PLC-like_Pdiesterase_TIM-brl"/>
</dbReference>
<dbReference type="Gene3D" id="3.20.20.190">
    <property type="entry name" value="Phosphatidylinositol (PI) phosphodiesterase"/>
    <property type="match status" value="1"/>
</dbReference>
<dbReference type="PANTHER" id="PTHR46211:SF1">
    <property type="entry name" value="GLYCEROPHOSPHODIESTER PHOSPHODIESTERASE, CYTOPLASMIC"/>
    <property type="match status" value="1"/>
</dbReference>
<dbReference type="PATRIC" id="fig|66969.6.peg.2370"/>
<keyword evidence="3" id="KW-1185">Reference proteome</keyword>
<dbReference type="STRING" id="66969.Lwal_2180"/>
<evidence type="ECO:0000259" key="1">
    <source>
        <dbReference type="PROSITE" id="PS51704"/>
    </source>
</evidence>
<dbReference type="GO" id="GO:0008081">
    <property type="term" value="F:phosphoric diester hydrolase activity"/>
    <property type="evidence" value="ECO:0007669"/>
    <property type="project" value="InterPro"/>
</dbReference>
<dbReference type="Proteomes" id="UP000054729">
    <property type="component" value="Unassembled WGS sequence"/>
</dbReference>
<dbReference type="EMBL" id="LNZB01000051">
    <property type="protein sequence ID" value="KTD76458.1"/>
    <property type="molecule type" value="Genomic_DNA"/>
</dbReference>
<dbReference type="Pfam" id="PF03009">
    <property type="entry name" value="GDPD"/>
    <property type="match status" value="1"/>
</dbReference>
<dbReference type="AlphaFoldDB" id="A0A0W1A542"/>
<dbReference type="SUPFAM" id="SSF51695">
    <property type="entry name" value="PLC-like phosphodiesterases"/>
    <property type="match status" value="1"/>
</dbReference>
<gene>
    <name evidence="2" type="ORF">Lwal_2180</name>
</gene>
<sequence>MVPRSYPSRENINNALLIAHRGAHCNRKGILENTMAAFEQAEKAGCWGIEFDVHQTKDKVFVVNHDPTLHRLWNKPVDIRELTFEELRQIAPGVPTLPEVIRRFSNSMHLLIELKHTVHDEALLQDVLQPIVPCKDFHFLALDPVIYQSISSFPKRSQLLVAVHNNMSNYCKISLDEGFGGVLGNYVLLTNSRIKQLKEADQLYGVGFVETKNGLFRELNRGIAWLFTNNAEKIGRFLRDLQRE</sequence>
<dbReference type="InterPro" id="IPR030395">
    <property type="entry name" value="GP_PDE_dom"/>
</dbReference>
<dbReference type="GO" id="GO:0006629">
    <property type="term" value="P:lipid metabolic process"/>
    <property type="evidence" value="ECO:0007669"/>
    <property type="project" value="InterPro"/>
</dbReference>
<proteinExistence type="predicted"/>
<dbReference type="PROSITE" id="PS51704">
    <property type="entry name" value="GP_PDE"/>
    <property type="match status" value="1"/>
</dbReference>
<organism evidence="2 3">
    <name type="scientific">Legionella waltersii</name>
    <dbReference type="NCBI Taxonomy" id="66969"/>
    <lineage>
        <taxon>Bacteria</taxon>
        <taxon>Pseudomonadati</taxon>
        <taxon>Pseudomonadota</taxon>
        <taxon>Gammaproteobacteria</taxon>
        <taxon>Legionellales</taxon>
        <taxon>Legionellaceae</taxon>
        <taxon>Legionella</taxon>
    </lineage>
</organism>
<evidence type="ECO:0000313" key="3">
    <source>
        <dbReference type="Proteomes" id="UP000054729"/>
    </source>
</evidence>
<name>A0A0W1A542_9GAMM</name>